<accession>A0A9W9V414</accession>
<dbReference type="AlphaFoldDB" id="A0A9W9V414"/>
<evidence type="ECO:0000313" key="1">
    <source>
        <dbReference type="EMBL" id="KAJ5365441.1"/>
    </source>
</evidence>
<reference evidence="1" key="1">
    <citation type="submission" date="2022-12" db="EMBL/GenBank/DDBJ databases">
        <authorList>
            <person name="Petersen C."/>
        </authorList>
    </citation>
    <scope>NUCLEOTIDE SEQUENCE</scope>
    <source>
        <strain evidence="1">IBT 3081</strain>
    </source>
</reference>
<dbReference type="Proteomes" id="UP001147752">
    <property type="component" value="Unassembled WGS sequence"/>
</dbReference>
<proteinExistence type="predicted"/>
<sequence>MAEHVARNLRLMTMRPDGNFMPSSNPNYNNFNSNLRLNGLFVSIGFIDLELDTGIINTAPNIV</sequence>
<protein>
    <submittedName>
        <fullName evidence="1">Uncharacterized protein</fullName>
    </submittedName>
</protein>
<evidence type="ECO:0000313" key="2">
    <source>
        <dbReference type="Proteomes" id="UP001147752"/>
    </source>
</evidence>
<dbReference type="EMBL" id="JAPZBT010000003">
    <property type="protein sequence ID" value="KAJ5365441.1"/>
    <property type="molecule type" value="Genomic_DNA"/>
</dbReference>
<keyword evidence="2" id="KW-1185">Reference proteome</keyword>
<name>A0A9W9V414_9EURO</name>
<organism evidence="1 2">
    <name type="scientific">Penicillium concentricum</name>
    <dbReference type="NCBI Taxonomy" id="293559"/>
    <lineage>
        <taxon>Eukaryota</taxon>
        <taxon>Fungi</taxon>
        <taxon>Dikarya</taxon>
        <taxon>Ascomycota</taxon>
        <taxon>Pezizomycotina</taxon>
        <taxon>Eurotiomycetes</taxon>
        <taxon>Eurotiomycetidae</taxon>
        <taxon>Eurotiales</taxon>
        <taxon>Aspergillaceae</taxon>
        <taxon>Penicillium</taxon>
    </lineage>
</organism>
<reference evidence="1" key="2">
    <citation type="journal article" date="2023" name="IMA Fungus">
        <title>Comparative genomic study of the Penicillium genus elucidates a diverse pangenome and 15 lateral gene transfer events.</title>
        <authorList>
            <person name="Petersen C."/>
            <person name="Sorensen T."/>
            <person name="Nielsen M.R."/>
            <person name="Sondergaard T.E."/>
            <person name="Sorensen J.L."/>
            <person name="Fitzpatrick D.A."/>
            <person name="Frisvad J.C."/>
            <person name="Nielsen K.L."/>
        </authorList>
    </citation>
    <scope>NUCLEOTIDE SEQUENCE</scope>
    <source>
        <strain evidence="1">IBT 3081</strain>
    </source>
</reference>
<dbReference type="RefSeq" id="XP_056576908.1">
    <property type="nucleotide sequence ID" value="XM_056726057.1"/>
</dbReference>
<comment type="caution">
    <text evidence="1">The sequence shown here is derived from an EMBL/GenBank/DDBJ whole genome shotgun (WGS) entry which is preliminary data.</text>
</comment>
<gene>
    <name evidence="1" type="ORF">N7517_008327</name>
</gene>
<dbReference type="GeneID" id="81465240"/>